<evidence type="ECO:0000256" key="1">
    <source>
        <dbReference type="ARBA" id="ARBA00005928"/>
    </source>
</evidence>
<keyword evidence="2 4" id="KW-0444">Lipid biosynthesis</keyword>
<dbReference type="PANTHER" id="PTHR11011:SF60">
    <property type="entry name" value="FATTY ACYL-COA REDUCTASE-RELATED"/>
    <property type="match status" value="1"/>
</dbReference>
<keyword evidence="4" id="KW-0560">Oxidoreductase</keyword>
<keyword evidence="4" id="KW-0521">NADP</keyword>
<feature type="domain" description="Thioester reductase (TE)" evidence="6">
    <location>
        <begin position="17"/>
        <end position="283"/>
    </location>
</feature>
<dbReference type="InterPro" id="IPR036291">
    <property type="entry name" value="NAD(P)-bd_dom_sf"/>
</dbReference>
<dbReference type="InterPro" id="IPR013120">
    <property type="entry name" value="FAR_NAD-bd"/>
</dbReference>
<keyword evidence="3 4" id="KW-0443">Lipid metabolism</keyword>
<dbReference type="EC" id="1.2.1.84" evidence="4"/>
<dbReference type="Proteomes" id="UP001162164">
    <property type="component" value="Unassembled WGS sequence"/>
</dbReference>
<evidence type="ECO:0000313" key="7">
    <source>
        <dbReference type="EMBL" id="KAJ8982244.1"/>
    </source>
</evidence>
<feature type="domain" description="Fatty acyl-CoA reductase C-terminal" evidence="5">
    <location>
        <begin position="362"/>
        <end position="453"/>
    </location>
</feature>
<name>A0ABQ9JWE0_9CUCU</name>
<comment type="catalytic activity">
    <reaction evidence="4">
        <text>a long-chain fatty acyl-CoA + 2 NADPH + 2 H(+) = a long-chain primary fatty alcohol + 2 NADP(+) + CoA</text>
        <dbReference type="Rhea" id="RHEA:52716"/>
        <dbReference type="ChEBI" id="CHEBI:15378"/>
        <dbReference type="ChEBI" id="CHEBI:57287"/>
        <dbReference type="ChEBI" id="CHEBI:57783"/>
        <dbReference type="ChEBI" id="CHEBI:58349"/>
        <dbReference type="ChEBI" id="CHEBI:77396"/>
        <dbReference type="ChEBI" id="CHEBI:83139"/>
        <dbReference type="EC" id="1.2.1.84"/>
    </reaction>
</comment>
<comment type="function">
    <text evidence="4">Catalyzes the reduction of fatty acyl-CoA to fatty alcohols.</text>
</comment>
<evidence type="ECO:0000256" key="4">
    <source>
        <dbReference type="RuleBase" id="RU363097"/>
    </source>
</evidence>
<gene>
    <name evidence="7" type="ORF">NQ317_013546</name>
</gene>
<keyword evidence="8" id="KW-1185">Reference proteome</keyword>
<dbReference type="Gene3D" id="3.40.50.720">
    <property type="entry name" value="NAD(P)-binding Rossmann-like Domain"/>
    <property type="match status" value="1"/>
</dbReference>
<dbReference type="InterPro" id="IPR033640">
    <property type="entry name" value="FAR_C"/>
</dbReference>
<sequence>MEPSQVQEFYKSKNVFITGGTGFMGKVLIEKLLRSTDVSTLYILVREKRGKNIHTRIEELFDDVVFDRLRRECPKFKHRVEVVSGDCSVMGLGLSIIDRHKLTSVIDIVFHVAATVRFNENLKLAYAINVNGTRDILELSRQINNLKAFIHVSTAYANCHLKEIDEKFYNYNISYEDVGVAIEKLSKKEADLVTPMIIKPWPNTYVFTKALAESLIRDTGAGLPIGIFRPGIVISTFKEPIEGWTNNLYGPTGVCVGTMSGLLRVTIGDLNAVTDIVPVDTAVAGLIASAWDVAAKECDRSPESIPIYNYISSTENPITWGEFHQLNLIHAANYPTMKAFWVLSLTVTKNPMVYRILTLIHHYIPAVVVDTVAAVTGNKPRAVQMYKQMHNVTEILRNFTMTQWTFSNKNTVNLWSKLNETDKELFPLSMKRVQWLPYFKNYILGLRQHLLKDPESTVEIAIKRNHR</sequence>
<dbReference type="SUPFAM" id="SSF51735">
    <property type="entry name" value="NAD(P)-binding Rossmann-fold domains"/>
    <property type="match status" value="1"/>
</dbReference>
<proteinExistence type="inferred from homology"/>
<reference evidence="7" key="1">
    <citation type="journal article" date="2023" name="Insect Mol. Biol.">
        <title>Genome sequencing provides insights into the evolution of gene families encoding plant cell wall-degrading enzymes in longhorned beetles.</title>
        <authorList>
            <person name="Shin N.R."/>
            <person name="Okamura Y."/>
            <person name="Kirsch R."/>
            <person name="Pauchet Y."/>
        </authorList>
    </citation>
    <scope>NUCLEOTIDE SEQUENCE</scope>
    <source>
        <strain evidence="7">MMC_N1</strain>
    </source>
</reference>
<dbReference type="InterPro" id="IPR026055">
    <property type="entry name" value="FAR"/>
</dbReference>
<dbReference type="CDD" id="cd09071">
    <property type="entry name" value="FAR_C"/>
    <property type="match status" value="1"/>
</dbReference>
<evidence type="ECO:0000256" key="3">
    <source>
        <dbReference type="ARBA" id="ARBA00023098"/>
    </source>
</evidence>
<organism evidence="7 8">
    <name type="scientific">Molorchus minor</name>
    <dbReference type="NCBI Taxonomy" id="1323400"/>
    <lineage>
        <taxon>Eukaryota</taxon>
        <taxon>Metazoa</taxon>
        <taxon>Ecdysozoa</taxon>
        <taxon>Arthropoda</taxon>
        <taxon>Hexapoda</taxon>
        <taxon>Insecta</taxon>
        <taxon>Pterygota</taxon>
        <taxon>Neoptera</taxon>
        <taxon>Endopterygota</taxon>
        <taxon>Coleoptera</taxon>
        <taxon>Polyphaga</taxon>
        <taxon>Cucujiformia</taxon>
        <taxon>Chrysomeloidea</taxon>
        <taxon>Cerambycidae</taxon>
        <taxon>Lamiinae</taxon>
        <taxon>Monochamini</taxon>
        <taxon>Molorchus</taxon>
    </lineage>
</organism>
<evidence type="ECO:0000259" key="5">
    <source>
        <dbReference type="Pfam" id="PF03015"/>
    </source>
</evidence>
<evidence type="ECO:0000313" key="8">
    <source>
        <dbReference type="Proteomes" id="UP001162164"/>
    </source>
</evidence>
<evidence type="ECO:0000256" key="2">
    <source>
        <dbReference type="ARBA" id="ARBA00022516"/>
    </source>
</evidence>
<dbReference type="PANTHER" id="PTHR11011">
    <property type="entry name" value="MALE STERILITY PROTEIN 2-RELATED"/>
    <property type="match status" value="1"/>
</dbReference>
<accession>A0ABQ9JWE0</accession>
<protein>
    <recommendedName>
        <fullName evidence="4">Fatty acyl-CoA reductase</fullName>
        <ecNumber evidence="4">1.2.1.84</ecNumber>
    </recommendedName>
</protein>
<comment type="caution">
    <text evidence="7">The sequence shown here is derived from an EMBL/GenBank/DDBJ whole genome shotgun (WGS) entry which is preliminary data.</text>
</comment>
<dbReference type="Pfam" id="PF03015">
    <property type="entry name" value="Sterile"/>
    <property type="match status" value="1"/>
</dbReference>
<dbReference type="EMBL" id="JAPWTJ010000139">
    <property type="protein sequence ID" value="KAJ8982244.1"/>
    <property type="molecule type" value="Genomic_DNA"/>
</dbReference>
<dbReference type="CDD" id="cd05236">
    <property type="entry name" value="FAR-N_SDR_e"/>
    <property type="match status" value="1"/>
</dbReference>
<comment type="similarity">
    <text evidence="1 4">Belongs to the fatty acyl-CoA reductase family.</text>
</comment>
<dbReference type="Pfam" id="PF07993">
    <property type="entry name" value="NAD_binding_4"/>
    <property type="match status" value="1"/>
</dbReference>
<evidence type="ECO:0000259" key="6">
    <source>
        <dbReference type="Pfam" id="PF07993"/>
    </source>
</evidence>